<reference evidence="2 3" key="1">
    <citation type="submission" date="2018-09" db="EMBL/GenBank/DDBJ databases">
        <title>Genome sequencing of Nocardioides immobilis CCTCC AB 2017083 for comparison to Nocardioides silvaticus.</title>
        <authorList>
            <person name="Li C."/>
            <person name="Wang G."/>
        </authorList>
    </citation>
    <scope>NUCLEOTIDE SEQUENCE [LARGE SCALE GENOMIC DNA]</scope>
    <source>
        <strain evidence="2 3">CCTCC AB 2017083</strain>
    </source>
</reference>
<gene>
    <name evidence="2" type="ORF">D0Z08_26575</name>
</gene>
<keyword evidence="1" id="KW-0812">Transmembrane</keyword>
<evidence type="ECO:0000256" key="1">
    <source>
        <dbReference type="SAM" id="Phobius"/>
    </source>
</evidence>
<name>A0A417XUE2_9ACTN</name>
<dbReference type="Proteomes" id="UP000283644">
    <property type="component" value="Unassembled WGS sequence"/>
</dbReference>
<evidence type="ECO:0000313" key="3">
    <source>
        <dbReference type="Proteomes" id="UP000283644"/>
    </source>
</evidence>
<proteinExistence type="predicted"/>
<dbReference type="OrthoDB" id="4774258at2"/>
<dbReference type="AlphaFoldDB" id="A0A417XUE2"/>
<organism evidence="2 3">
    <name type="scientific">Nocardioides immobilis</name>
    <dbReference type="NCBI Taxonomy" id="2049295"/>
    <lineage>
        <taxon>Bacteria</taxon>
        <taxon>Bacillati</taxon>
        <taxon>Actinomycetota</taxon>
        <taxon>Actinomycetes</taxon>
        <taxon>Propionibacteriales</taxon>
        <taxon>Nocardioidaceae</taxon>
        <taxon>Nocardioides</taxon>
    </lineage>
</organism>
<protein>
    <recommendedName>
        <fullName evidence="4">TIGR02611 family protein</fullName>
    </recommendedName>
</protein>
<feature type="transmembrane region" description="Helical" evidence="1">
    <location>
        <begin position="113"/>
        <end position="132"/>
    </location>
</feature>
<accession>A0A417XUE2</accession>
<keyword evidence="1" id="KW-1133">Transmembrane helix</keyword>
<sequence>MAGAAKRVLLEVVGWVLLVAGIAALVLPGPGLLLMFAGLAVLSQQYEWAERWVEPVRLRALRGAAESVETWPRIVASTVFSLGLAACGVLWIVQPDVPSWWPVSDGWWLPGGVWTGVTQIISGILALALIVYSFRRFYGKPDAVAILEGKIDDADEDVREHRHHHGEDASGG</sequence>
<dbReference type="Pfam" id="PF09656">
    <property type="entry name" value="PGPGW"/>
    <property type="match status" value="1"/>
</dbReference>
<keyword evidence="1" id="KW-0472">Membrane</keyword>
<evidence type="ECO:0000313" key="2">
    <source>
        <dbReference type="EMBL" id="RHW23963.1"/>
    </source>
</evidence>
<keyword evidence="3" id="KW-1185">Reference proteome</keyword>
<dbReference type="EMBL" id="QXGH01000037">
    <property type="protein sequence ID" value="RHW23963.1"/>
    <property type="molecule type" value="Genomic_DNA"/>
</dbReference>
<feature type="transmembrane region" description="Helical" evidence="1">
    <location>
        <begin position="74"/>
        <end position="93"/>
    </location>
</feature>
<feature type="transmembrane region" description="Helical" evidence="1">
    <location>
        <begin position="12"/>
        <end position="42"/>
    </location>
</feature>
<dbReference type="InterPro" id="IPR019099">
    <property type="entry name" value="Uncharacterised_PGPGW_TM"/>
</dbReference>
<dbReference type="RefSeq" id="WP_118928314.1">
    <property type="nucleotide sequence ID" value="NZ_QXGH01000037.1"/>
</dbReference>
<evidence type="ECO:0008006" key="4">
    <source>
        <dbReference type="Google" id="ProtNLM"/>
    </source>
</evidence>
<comment type="caution">
    <text evidence="2">The sequence shown here is derived from an EMBL/GenBank/DDBJ whole genome shotgun (WGS) entry which is preliminary data.</text>
</comment>